<dbReference type="Pfam" id="PF01019">
    <property type="entry name" value="G_glu_transpept"/>
    <property type="match status" value="1"/>
</dbReference>
<evidence type="ECO:0000256" key="2">
    <source>
        <dbReference type="SAM" id="MobiDB-lite"/>
    </source>
</evidence>
<dbReference type="EMBL" id="UZAH01027442">
    <property type="protein sequence ID" value="VDO91667.1"/>
    <property type="molecule type" value="Genomic_DNA"/>
</dbReference>
<dbReference type="GO" id="GO:0036374">
    <property type="term" value="F:glutathione hydrolase activity"/>
    <property type="evidence" value="ECO:0007669"/>
    <property type="project" value="InterPro"/>
</dbReference>
<evidence type="ECO:0000256" key="3">
    <source>
        <dbReference type="SAM" id="Phobius"/>
    </source>
</evidence>
<protein>
    <submittedName>
        <fullName evidence="6">Gamma-glutamyltransferase</fullName>
    </submittedName>
</protein>
<reference evidence="6" key="2">
    <citation type="submission" date="2019-09" db="UniProtKB">
        <authorList>
            <consortium name="WormBaseParasite"/>
        </authorList>
    </citation>
    <scope>IDENTIFICATION</scope>
</reference>
<dbReference type="PANTHER" id="PTHR11686:SF69">
    <property type="entry name" value="GAMMA-GLUTAMYLTRANSPEPTIDASE 1"/>
    <property type="match status" value="1"/>
</dbReference>
<sequence length="228" mass="24505">MAPVYNNLPPENGPADEDEPLIPPEPEEPPSVVLCGSAMLLIVIGLLISTVAFAALYYQLLARDSARLPKWPKPSLSPLGKYNRAAVAADNEYCSEIGRALIYQPLDAIGLSHSSLEEGYRLPLGNEMRARALSEAPIKAAHARTDQASFRNVLLRGGNAVDAAVAALFCIGVMDSHSAGLGGGHFMTIYNATTQQCTVIDAREIAPKAATENMYEGRWNESRIGVTR</sequence>
<dbReference type="PANTHER" id="PTHR11686">
    <property type="entry name" value="GAMMA GLUTAMYL TRANSPEPTIDASE"/>
    <property type="match status" value="1"/>
</dbReference>
<dbReference type="AlphaFoldDB" id="A0A3P8A553"/>
<evidence type="ECO:0000256" key="1">
    <source>
        <dbReference type="PIRSR" id="PIRSR600101-2"/>
    </source>
</evidence>
<keyword evidence="3" id="KW-1133">Transmembrane helix</keyword>
<organism evidence="4">
    <name type="scientific">Heligmosomoides polygyrus</name>
    <name type="common">Parasitic roundworm</name>
    <dbReference type="NCBI Taxonomy" id="6339"/>
    <lineage>
        <taxon>Eukaryota</taxon>
        <taxon>Metazoa</taxon>
        <taxon>Ecdysozoa</taxon>
        <taxon>Nematoda</taxon>
        <taxon>Chromadorea</taxon>
        <taxon>Rhabditida</taxon>
        <taxon>Rhabditina</taxon>
        <taxon>Rhabditomorpha</taxon>
        <taxon>Strongyloidea</taxon>
        <taxon>Heligmosomidae</taxon>
        <taxon>Heligmosomoides</taxon>
    </lineage>
</organism>
<gene>
    <name evidence="4" type="ORF">HPBE_LOCUS12302</name>
</gene>
<evidence type="ECO:0000313" key="4">
    <source>
        <dbReference type="EMBL" id="VDO91667.1"/>
    </source>
</evidence>
<feature type="compositionally biased region" description="Acidic residues" evidence="2">
    <location>
        <begin position="14"/>
        <end position="28"/>
    </location>
</feature>
<reference evidence="4 5" key="1">
    <citation type="submission" date="2018-11" db="EMBL/GenBank/DDBJ databases">
        <authorList>
            <consortium name="Pathogen Informatics"/>
        </authorList>
    </citation>
    <scope>NUCLEOTIDE SEQUENCE [LARGE SCALE GENOMIC DNA]</scope>
</reference>
<dbReference type="GO" id="GO:0005886">
    <property type="term" value="C:plasma membrane"/>
    <property type="evidence" value="ECO:0007669"/>
    <property type="project" value="TreeGrafter"/>
</dbReference>
<feature type="transmembrane region" description="Helical" evidence="3">
    <location>
        <begin position="31"/>
        <end position="58"/>
    </location>
</feature>
<keyword evidence="3" id="KW-0472">Membrane</keyword>
<keyword evidence="5" id="KW-1185">Reference proteome</keyword>
<dbReference type="OrthoDB" id="1081007at2759"/>
<dbReference type="InterPro" id="IPR029055">
    <property type="entry name" value="Ntn_hydrolases_N"/>
</dbReference>
<evidence type="ECO:0000313" key="6">
    <source>
        <dbReference type="WBParaSite" id="HPBE_0001230101-mRNA-1"/>
    </source>
</evidence>
<dbReference type="WBParaSite" id="HPBE_0001230101-mRNA-1">
    <property type="protein sequence ID" value="HPBE_0001230101-mRNA-1"/>
    <property type="gene ID" value="HPBE_0001230101"/>
</dbReference>
<keyword evidence="3" id="KW-0812">Transmembrane</keyword>
<accession>A0A3P8A553</accession>
<evidence type="ECO:0000313" key="5">
    <source>
        <dbReference type="Proteomes" id="UP000050761"/>
    </source>
</evidence>
<feature type="region of interest" description="Disordered" evidence="2">
    <location>
        <begin position="1"/>
        <end position="28"/>
    </location>
</feature>
<name>A0A3P8A553_HELPZ</name>
<proteinExistence type="predicted"/>
<feature type="binding site" evidence="1">
    <location>
        <position position="203"/>
    </location>
    <ligand>
        <name>L-glutamate</name>
        <dbReference type="ChEBI" id="CHEBI:29985"/>
    </ligand>
</feature>
<dbReference type="GO" id="GO:0006751">
    <property type="term" value="P:glutathione catabolic process"/>
    <property type="evidence" value="ECO:0007669"/>
    <property type="project" value="InterPro"/>
</dbReference>
<dbReference type="Proteomes" id="UP000050761">
    <property type="component" value="Unassembled WGS sequence"/>
</dbReference>
<dbReference type="SUPFAM" id="SSF56235">
    <property type="entry name" value="N-terminal nucleophile aminohydrolases (Ntn hydrolases)"/>
    <property type="match status" value="1"/>
</dbReference>
<dbReference type="InterPro" id="IPR000101">
    <property type="entry name" value="GGT_peptidase"/>
</dbReference>